<evidence type="ECO:0000313" key="3">
    <source>
        <dbReference type="EnsemblProtists" id="EKX47688"/>
    </source>
</evidence>
<dbReference type="Proteomes" id="UP000011087">
    <property type="component" value="Unassembled WGS sequence"/>
</dbReference>
<reference evidence="4" key="2">
    <citation type="submission" date="2012-11" db="EMBL/GenBank/DDBJ databases">
        <authorList>
            <person name="Kuo A."/>
            <person name="Curtis B.A."/>
            <person name="Tanifuji G."/>
            <person name="Burki F."/>
            <person name="Gruber A."/>
            <person name="Irimia M."/>
            <person name="Maruyama S."/>
            <person name="Arias M.C."/>
            <person name="Ball S.G."/>
            <person name="Gile G.H."/>
            <person name="Hirakawa Y."/>
            <person name="Hopkins J.F."/>
            <person name="Rensing S.A."/>
            <person name="Schmutz J."/>
            <person name="Symeonidi A."/>
            <person name="Elias M."/>
            <person name="Eveleigh R.J."/>
            <person name="Herman E.K."/>
            <person name="Klute M.J."/>
            <person name="Nakayama T."/>
            <person name="Obornik M."/>
            <person name="Reyes-Prieto A."/>
            <person name="Armbrust E.V."/>
            <person name="Aves S.J."/>
            <person name="Beiko R.G."/>
            <person name="Coutinho P."/>
            <person name="Dacks J.B."/>
            <person name="Durnford D.G."/>
            <person name="Fast N.M."/>
            <person name="Green B.R."/>
            <person name="Grisdale C."/>
            <person name="Hempe F."/>
            <person name="Henrissat B."/>
            <person name="Hoppner M.P."/>
            <person name="Ishida K.-I."/>
            <person name="Kim E."/>
            <person name="Koreny L."/>
            <person name="Kroth P.G."/>
            <person name="Liu Y."/>
            <person name="Malik S.-B."/>
            <person name="Maier U.G."/>
            <person name="McRose D."/>
            <person name="Mock T."/>
            <person name="Neilson J.A."/>
            <person name="Onodera N.T."/>
            <person name="Poole A.M."/>
            <person name="Pritham E.J."/>
            <person name="Richards T.A."/>
            <person name="Rocap G."/>
            <person name="Roy S.W."/>
            <person name="Sarai C."/>
            <person name="Schaack S."/>
            <person name="Shirato S."/>
            <person name="Slamovits C.H."/>
            <person name="Spencer D.F."/>
            <person name="Suzuki S."/>
            <person name="Worden A.Z."/>
            <person name="Zauner S."/>
            <person name="Barry K."/>
            <person name="Bell C."/>
            <person name="Bharti A.K."/>
            <person name="Crow J.A."/>
            <person name="Grimwood J."/>
            <person name="Kramer R."/>
            <person name="Lindquist E."/>
            <person name="Lucas S."/>
            <person name="Salamov A."/>
            <person name="McFadden G.I."/>
            <person name="Lane C.E."/>
            <person name="Keeling P.J."/>
            <person name="Gray M.W."/>
            <person name="Grigoriev I.V."/>
            <person name="Archibald J.M."/>
        </authorList>
    </citation>
    <scope>NUCLEOTIDE SEQUENCE</scope>
    <source>
        <strain evidence="4">CCMP2712</strain>
    </source>
</reference>
<sequence>MLRMTAGGIEKMQKGEGEEKVREEEAPGSILLEESEDQTNNPDQQEEECIERQGRSTLLRQQTTSVWARLKKVEWSADELQLNLFPSHPAIASQVDCLA</sequence>
<dbReference type="AlphaFoldDB" id="L1JGN7"/>
<feature type="compositionally biased region" description="Basic and acidic residues" evidence="1">
    <location>
        <begin position="11"/>
        <end position="25"/>
    </location>
</feature>
<evidence type="ECO:0000256" key="1">
    <source>
        <dbReference type="SAM" id="MobiDB-lite"/>
    </source>
</evidence>
<dbReference type="PaxDb" id="55529-EKX47688"/>
<reference evidence="3" key="3">
    <citation type="submission" date="2015-06" db="UniProtKB">
        <authorList>
            <consortium name="EnsemblProtists"/>
        </authorList>
    </citation>
    <scope>IDENTIFICATION</scope>
</reference>
<dbReference type="GeneID" id="17304304"/>
<reference evidence="2 4" key="1">
    <citation type="journal article" date="2012" name="Nature">
        <title>Algal genomes reveal evolutionary mosaicism and the fate of nucleomorphs.</title>
        <authorList>
            <consortium name="DOE Joint Genome Institute"/>
            <person name="Curtis B.A."/>
            <person name="Tanifuji G."/>
            <person name="Burki F."/>
            <person name="Gruber A."/>
            <person name="Irimia M."/>
            <person name="Maruyama S."/>
            <person name="Arias M.C."/>
            <person name="Ball S.G."/>
            <person name="Gile G.H."/>
            <person name="Hirakawa Y."/>
            <person name="Hopkins J.F."/>
            <person name="Kuo A."/>
            <person name="Rensing S.A."/>
            <person name="Schmutz J."/>
            <person name="Symeonidi A."/>
            <person name="Elias M."/>
            <person name="Eveleigh R.J."/>
            <person name="Herman E.K."/>
            <person name="Klute M.J."/>
            <person name="Nakayama T."/>
            <person name="Obornik M."/>
            <person name="Reyes-Prieto A."/>
            <person name="Armbrust E.V."/>
            <person name="Aves S.J."/>
            <person name="Beiko R.G."/>
            <person name="Coutinho P."/>
            <person name="Dacks J.B."/>
            <person name="Durnford D.G."/>
            <person name="Fast N.M."/>
            <person name="Green B.R."/>
            <person name="Grisdale C.J."/>
            <person name="Hempel F."/>
            <person name="Henrissat B."/>
            <person name="Hoppner M.P."/>
            <person name="Ishida K."/>
            <person name="Kim E."/>
            <person name="Koreny L."/>
            <person name="Kroth P.G."/>
            <person name="Liu Y."/>
            <person name="Malik S.B."/>
            <person name="Maier U.G."/>
            <person name="McRose D."/>
            <person name="Mock T."/>
            <person name="Neilson J.A."/>
            <person name="Onodera N.T."/>
            <person name="Poole A.M."/>
            <person name="Pritham E.J."/>
            <person name="Richards T.A."/>
            <person name="Rocap G."/>
            <person name="Roy S.W."/>
            <person name="Sarai C."/>
            <person name="Schaack S."/>
            <person name="Shirato S."/>
            <person name="Slamovits C.H."/>
            <person name="Spencer D.F."/>
            <person name="Suzuki S."/>
            <person name="Worden A.Z."/>
            <person name="Zauner S."/>
            <person name="Barry K."/>
            <person name="Bell C."/>
            <person name="Bharti A.K."/>
            <person name="Crow J.A."/>
            <person name="Grimwood J."/>
            <person name="Kramer R."/>
            <person name="Lindquist E."/>
            <person name="Lucas S."/>
            <person name="Salamov A."/>
            <person name="McFadden G.I."/>
            <person name="Lane C.E."/>
            <person name="Keeling P.J."/>
            <person name="Gray M.W."/>
            <person name="Grigoriev I.V."/>
            <person name="Archibald J.M."/>
        </authorList>
    </citation>
    <scope>NUCLEOTIDE SEQUENCE</scope>
    <source>
        <strain evidence="2 4">CCMP2712</strain>
    </source>
</reference>
<evidence type="ECO:0000313" key="4">
    <source>
        <dbReference type="Proteomes" id="UP000011087"/>
    </source>
</evidence>
<dbReference type="KEGG" id="gtt:GUITHDRAFT_152057"/>
<organism evidence="2">
    <name type="scientific">Guillardia theta (strain CCMP2712)</name>
    <name type="common">Cryptophyte</name>
    <dbReference type="NCBI Taxonomy" id="905079"/>
    <lineage>
        <taxon>Eukaryota</taxon>
        <taxon>Cryptophyceae</taxon>
        <taxon>Pyrenomonadales</taxon>
        <taxon>Geminigeraceae</taxon>
        <taxon>Guillardia</taxon>
    </lineage>
</organism>
<proteinExistence type="predicted"/>
<dbReference type="RefSeq" id="XP_005834668.1">
    <property type="nucleotide sequence ID" value="XM_005834611.1"/>
</dbReference>
<name>L1JGN7_GUITC</name>
<accession>L1JGN7</accession>
<gene>
    <name evidence="2" type="ORF">GUITHDRAFT_152057</name>
</gene>
<feature type="region of interest" description="Disordered" evidence="1">
    <location>
        <begin position="1"/>
        <end position="55"/>
    </location>
</feature>
<evidence type="ECO:0000313" key="2">
    <source>
        <dbReference type="EMBL" id="EKX47688.1"/>
    </source>
</evidence>
<protein>
    <submittedName>
        <fullName evidence="2 3">Uncharacterized protein</fullName>
    </submittedName>
</protein>
<dbReference type="EnsemblProtists" id="EKX47688">
    <property type="protein sequence ID" value="EKX47688"/>
    <property type="gene ID" value="GUITHDRAFT_152057"/>
</dbReference>
<keyword evidence="4" id="KW-1185">Reference proteome</keyword>
<dbReference type="EMBL" id="JH992989">
    <property type="protein sequence ID" value="EKX47688.1"/>
    <property type="molecule type" value="Genomic_DNA"/>
</dbReference>
<dbReference type="HOGENOM" id="CLU_2325189_0_0_1"/>